<dbReference type="SUPFAM" id="SSF51445">
    <property type="entry name" value="(Trans)glycosidases"/>
    <property type="match status" value="1"/>
</dbReference>
<dbReference type="EMBL" id="JAAHFQ010000037">
    <property type="protein sequence ID" value="NER26579.1"/>
    <property type="molecule type" value="Genomic_DNA"/>
</dbReference>
<protein>
    <recommendedName>
        <fullName evidence="2">Agarase</fullName>
    </recommendedName>
</protein>
<evidence type="ECO:0008006" key="2">
    <source>
        <dbReference type="Google" id="ProtNLM"/>
    </source>
</evidence>
<sequence>MLKTIRRLVFTGLIVSLLIIVFETKSIAQSEVTLITNQHLVFDNSQTQSEYRWNLEQLNSNIPNDWSSFGFLVIEMKASSPQRFQLQLHTSEGVNLLSIYPYQNAWIRAALPLKIFSQPTPRYSSSQAPYLNSIQNGYIMVNRGPYLPINKIEDISITIPEPIKEPILEIRSIRLTKNYPGNAVLEDEPLIDKMGQWIRDSSPRKITSLEELQEVWEQEEKQLKPVDFDYCRYGGYCSTKVQGTGFFRVELIDGKWWFVDPDGHLFFSVGVNIIQPSQTTPIQEHRSIYQELPPKDLFTTEPESAGSRVAFHLSNVSRRFGNEWSKGWVELVMRRLQAWGFNTAGNLSAPEINNSSRIPYTFRLREERWETEITYSEFPDVYSEEFLLNADAAAAAQCAPRKNDPFLIGYFIGNEPPWSGNETQIVQEILDGPETATRRQLEKYLAAGDTTQRRKLFFYKAFERYLQVIDTAIRKYDPNHLILGIRYAGIAADEMVRASRVFDVFSVNDYQYFPDKEKLEKFHRLSGKPLLLSEFHFGVPAQGMSAGLKQVRDYQERGVAYRYYVENLGAIPEIVGAHWFQWVDQPNTGRYPDGENYNIGLVDITDRPYPELTEAMQATHHLLYSIHSGQQVPFAKKPFVN</sequence>
<evidence type="ECO:0000313" key="1">
    <source>
        <dbReference type="EMBL" id="NER26579.1"/>
    </source>
</evidence>
<proteinExistence type="predicted"/>
<organism evidence="1">
    <name type="scientific">Symploca sp. SIO1C4</name>
    <dbReference type="NCBI Taxonomy" id="2607765"/>
    <lineage>
        <taxon>Bacteria</taxon>
        <taxon>Bacillati</taxon>
        <taxon>Cyanobacteriota</taxon>
        <taxon>Cyanophyceae</taxon>
        <taxon>Coleofasciculales</taxon>
        <taxon>Coleofasciculaceae</taxon>
        <taxon>Symploca</taxon>
    </lineage>
</organism>
<dbReference type="InterPro" id="IPR017853">
    <property type="entry name" value="GH"/>
</dbReference>
<dbReference type="Gene3D" id="3.20.20.80">
    <property type="entry name" value="Glycosidases"/>
    <property type="match status" value="2"/>
</dbReference>
<name>A0A6B3N0F9_9CYAN</name>
<accession>A0A6B3N0F9</accession>
<comment type="caution">
    <text evidence="1">The sequence shown here is derived from an EMBL/GenBank/DDBJ whole genome shotgun (WGS) entry which is preliminary data.</text>
</comment>
<gene>
    <name evidence="1" type="ORF">F6J89_02850</name>
</gene>
<dbReference type="AlphaFoldDB" id="A0A6B3N0F9"/>
<reference evidence="1" key="1">
    <citation type="submission" date="2019-11" db="EMBL/GenBank/DDBJ databases">
        <title>Genomic insights into an expanded diversity of filamentous marine cyanobacteria reveals the extraordinary biosynthetic potential of Moorea and Okeania.</title>
        <authorList>
            <person name="Ferreira Leao T."/>
            <person name="Wang M."/>
            <person name="Moss N."/>
            <person name="Da Silva R."/>
            <person name="Sanders J."/>
            <person name="Nurk S."/>
            <person name="Gurevich A."/>
            <person name="Humphrey G."/>
            <person name="Reher R."/>
            <person name="Zhu Q."/>
            <person name="Belda-Ferre P."/>
            <person name="Glukhov E."/>
            <person name="Rex R."/>
            <person name="Dorrestein P.C."/>
            <person name="Knight R."/>
            <person name="Pevzner P."/>
            <person name="Gerwick W.H."/>
            <person name="Gerwick L."/>
        </authorList>
    </citation>
    <scope>NUCLEOTIDE SEQUENCE</scope>
    <source>
        <strain evidence="1">SIO1C4</strain>
    </source>
</reference>